<dbReference type="Pfam" id="PF00030">
    <property type="entry name" value="Crystall"/>
    <property type="match status" value="5"/>
</dbReference>
<feature type="domain" description="Beta/gamma crystallin 'Greek key'" evidence="10">
    <location>
        <begin position="2230"/>
        <end position="2272"/>
    </location>
</feature>
<dbReference type="InterPro" id="IPR001064">
    <property type="entry name" value="Beta/gamma_crystallin"/>
</dbReference>
<dbReference type="PANTHER" id="PTHR11818:SF38">
    <property type="entry name" value="VERY LARGE A-KINASE ANCHOR PROTEIN"/>
    <property type="match status" value="1"/>
</dbReference>
<dbReference type="SMART" id="SM00177">
    <property type="entry name" value="ARF"/>
    <property type="match status" value="1"/>
</dbReference>
<feature type="binding site" evidence="8">
    <location>
        <position position="31"/>
    </location>
    <ligand>
        <name>Mg(2+)</name>
        <dbReference type="ChEBI" id="CHEBI:18420"/>
    </ligand>
</feature>
<feature type="binding site" evidence="7">
    <location>
        <position position="72"/>
    </location>
    <ligand>
        <name>GTP</name>
        <dbReference type="ChEBI" id="CHEBI:37565"/>
    </ligand>
</feature>
<dbReference type="InterPro" id="IPR050252">
    <property type="entry name" value="Beta/Gamma-Crystallin"/>
</dbReference>
<dbReference type="FunFam" id="2.60.20.10:FF:000008">
    <property type="entry name" value="very large A-kinase anchor protein"/>
    <property type="match status" value="1"/>
</dbReference>
<dbReference type="Ensembl" id="ENSGALT00010016916.1">
    <property type="protein sequence ID" value="ENSGALP00010009484.1"/>
    <property type="gene ID" value="ENSGALG00010007110.1"/>
</dbReference>
<feature type="binding site" evidence="7">
    <location>
        <begin position="24"/>
        <end position="31"/>
    </location>
    <ligand>
        <name>GTP</name>
        <dbReference type="ChEBI" id="CHEBI:37565"/>
    </ligand>
</feature>
<evidence type="ECO:0000256" key="4">
    <source>
        <dbReference type="ARBA" id="ARBA00022737"/>
    </source>
</evidence>
<evidence type="ECO:0000259" key="10">
    <source>
        <dbReference type="PROSITE" id="PS50915"/>
    </source>
</evidence>
<feature type="region of interest" description="Disordered" evidence="9">
    <location>
        <begin position="287"/>
        <end position="313"/>
    </location>
</feature>
<dbReference type="InterPro" id="IPR000772">
    <property type="entry name" value="Ricin_B_lectin"/>
</dbReference>
<dbReference type="GO" id="GO:0030246">
    <property type="term" value="F:carbohydrate binding"/>
    <property type="evidence" value="ECO:0007669"/>
    <property type="project" value="UniProtKB-KW"/>
</dbReference>
<evidence type="ECO:0000256" key="5">
    <source>
        <dbReference type="ARBA" id="ARBA00022741"/>
    </source>
</evidence>
<feature type="region of interest" description="Disordered" evidence="9">
    <location>
        <begin position="774"/>
        <end position="800"/>
    </location>
</feature>
<proteinExistence type="inferred from homology"/>
<keyword evidence="8" id="KW-0479">Metal-binding</keyword>
<feature type="compositionally biased region" description="Acidic residues" evidence="9">
    <location>
        <begin position="1747"/>
        <end position="1761"/>
    </location>
</feature>
<feature type="compositionally biased region" description="Basic and acidic residues" evidence="9">
    <location>
        <begin position="222"/>
        <end position="232"/>
    </location>
</feature>
<feature type="region of interest" description="Disordered" evidence="9">
    <location>
        <begin position="1462"/>
        <end position="1488"/>
    </location>
</feature>
<dbReference type="InterPro" id="IPR035992">
    <property type="entry name" value="Ricin_B-like_lectins"/>
</dbReference>
<dbReference type="InterPro" id="IPR006689">
    <property type="entry name" value="Small_GTPase_ARF/SAR"/>
</dbReference>
<feature type="region of interest" description="Disordered" evidence="9">
    <location>
        <begin position="1742"/>
        <end position="1764"/>
    </location>
</feature>
<dbReference type="GO" id="GO:0032991">
    <property type="term" value="C:protein-containing complex"/>
    <property type="evidence" value="ECO:0007669"/>
    <property type="project" value="Ensembl"/>
</dbReference>
<dbReference type="GO" id="GO:0005212">
    <property type="term" value="F:structural constituent of eye lens"/>
    <property type="evidence" value="ECO:0000318"/>
    <property type="project" value="GO_Central"/>
</dbReference>
<dbReference type="GO" id="GO:0051018">
    <property type="term" value="F:protein kinase A binding"/>
    <property type="evidence" value="ECO:0007669"/>
    <property type="project" value="Ensembl"/>
</dbReference>
<evidence type="ECO:0000256" key="8">
    <source>
        <dbReference type="PIRSR" id="PIRSR606689-2"/>
    </source>
</evidence>
<dbReference type="GlyGen" id="A0A8V0XWU7">
    <property type="glycosylation" value="2 sites"/>
</dbReference>
<dbReference type="Gene3D" id="3.40.50.300">
    <property type="entry name" value="P-loop containing nucleotide triphosphate hydrolases"/>
    <property type="match status" value="1"/>
</dbReference>
<evidence type="ECO:0000256" key="9">
    <source>
        <dbReference type="SAM" id="MobiDB-lite"/>
    </source>
</evidence>
<feature type="binding site" evidence="8">
    <location>
        <position position="50"/>
    </location>
    <ligand>
        <name>Mg(2+)</name>
        <dbReference type="ChEBI" id="CHEBI:18420"/>
    </ligand>
</feature>
<feature type="domain" description="Beta/gamma crystallin 'Greek key'" evidence="10">
    <location>
        <begin position="2095"/>
        <end position="2139"/>
    </location>
</feature>
<dbReference type="Pfam" id="PF00652">
    <property type="entry name" value="Ricin_B_lectin"/>
    <property type="match status" value="1"/>
</dbReference>
<dbReference type="FunFam" id="2.80.10.50:FF:000038">
    <property type="entry name" value="very large A-kinase anchor protein isoform X1"/>
    <property type="match status" value="1"/>
</dbReference>
<name>A0A8V0XWU7_CHICK</name>
<dbReference type="GO" id="GO:0046872">
    <property type="term" value="F:metal ion binding"/>
    <property type="evidence" value="ECO:0007669"/>
    <property type="project" value="UniProtKB-KW"/>
</dbReference>
<evidence type="ECO:0000256" key="3">
    <source>
        <dbReference type="ARBA" id="ARBA00022734"/>
    </source>
</evidence>
<dbReference type="FunFam" id="2.60.20.10:FF:000006">
    <property type="entry name" value="Very large A-kinase anchor protein"/>
    <property type="match status" value="1"/>
</dbReference>
<dbReference type="SUPFAM" id="SSF50370">
    <property type="entry name" value="Ricin B-like lectins"/>
    <property type="match status" value="1"/>
</dbReference>
<dbReference type="SUPFAM" id="SSF52540">
    <property type="entry name" value="P-loop containing nucleoside triphosphate hydrolases"/>
    <property type="match status" value="1"/>
</dbReference>
<reference evidence="11" key="1">
    <citation type="submission" date="2020-11" db="EMBL/GenBank/DDBJ databases">
        <title>Gallus gallus (Chicken) genome, bGalGal1, GRCg7b, maternal haplotype autosomes + Z &amp; W.</title>
        <authorList>
            <person name="Warren W."/>
            <person name="Formenti G."/>
            <person name="Fedrigo O."/>
            <person name="Haase B."/>
            <person name="Mountcastle J."/>
            <person name="Balacco J."/>
            <person name="Tracey A."/>
            <person name="Schneider V."/>
            <person name="Okimoto R."/>
            <person name="Cheng H."/>
            <person name="Hawken R."/>
            <person name="Howe K."/>
            <person name="Jarvis E.D."/>
        </authorList>
    </citation>
    <scope>NUCLEOTIDE SEQUENCE [LARGE SCALE GENOMIC DNA]</scope>
    <source>
        <strain evidence="11">Broiler</strain>
    </source>
</reference>
<dbReference type="Pfam" id="PF00025">
    <property type="entry name" value="Arf"/>
    <property type="match status" value="1"/>
</dbReference>
<feature type="domain" description="Beta/gamma crystallin 'Greek key'" evidence="10">
    <location>
        <begin position="1950"/>
        <end position="1999"/>
    </location>
</feature>
<dbReference type="Gene3D" id="2.60.20.10">
    <property type="entry name" value="Crystallins"/>
    <property type="match status" value="6"/>
</dbReference>
<keyword evidence="5 7" id="KW-0547">Nucleotide-binding</keyword>
<keyword evidence="2" id="KW-0597">Phosphoprotein</keyword>
<evidence type="ECO:0000313" key="12">
    <source>
        <dbReference type="Proteomes" id="UP000000539"/>
    </source>
</evidence>
<accession>A0A8V0XWU7</accession>
<dbReference type="OrthoDB" id="9895617at2759"/>
<dbReference type="PRINTS" id="PR01367">
    <property type="entry name" value="BGCRYSTALLIN"/>
</dbReference>
<keyword evidence="8" id="KW-0460">Magnesium</keyword>
<dbReference type="SUPFAM" id="SSF49695">
    <property type="entry name" value="gamma-Crystallin-like"/>
    <property type="match status" value="3"/>
</dbReference>
<dbReference type="GO" id="GO:0002088">
    <property type="term" value="P:lens development in camera-type eye"/>
    <property type="evidence" value="ECO:0000318"/>
    <property type="project" value="GO_Central"/>
</dbReference>
<protein>
    <submittedName>
        <fullName evidence="11">ADP ribosylation factor like GTPase 6</fullName>
    </submittedName>
</protein>
<evidence type="ECO:0000256" key="2">
    <source>
        <dbReference type="ARBA" id="ARBA00022553"/>
    </source>
</evidence>
<dbReference type="PANTHER" id="PTHR11818">
    <property type="entry name" value="BETA/GAMMA CRYSTALLIN"/>
    <property type="match status" value="1"/>
</dbReference>
<keyword evidence="6 7" id="KW-0342">GTP-binding</keyword>
<keyword evidence="3" id="KW-0430">Lectin</keyword>
<evidence type="ECO:0000313" key="11">
    <source>
        <dbReference type="Ensembl" id="ENSGALP00010009484.1"/>
    </source>
</evidence>
<dbReference type="FunFam" id="2.60.20.10:FF:000011">
    <property type="entry name" value="very large A-kinase anchor protein"/>
    <property type="match status" value="1"/>
</dbReference>
<feature type="compositionally biased region" description="Basic and acidic residues" evidence="9">
    <location>
        <begin position="289"/>
        <end position="298"/>
    </location>
</feature>
<dbReference type="FunFam" id="2.60.20.10:FF:000009">
    <property type="entry name" value="very large A-kinase anchor protein"/>
    <property type="match status" value="1"/>
</dbReference>
<dbReference type="GeneTree" id="ENSGT00940000160816"/>
<dbReference type="PROSITE" id="PS51417">
    <property type="entry name" value="ARF"/>
    <property type="match status" value="1"/>
</dbReference>
<dbReference type="GO" id="GO:0007601">
    <property type="term" value="P:visual perception"/>
    <property type="evidence" value="ECO:0000318"/>
    <property type="project" value="GO_Central"/>
</dbReference>
<dbReference type="Gene3D" id="2.80.10.50">
    <property type="match status" value="1"/>
</dbReference>
<feature type="region of interest" description="Disordered" evidence="9">
    <location>
        <begin position="520"/>
        <end position="543"/>
    </location>
</feature>
<keyword evidence="12" id="KW-1185">Reference proteome</keyword>
<reference evidence="11" key="3">
    <citation type="submission" date="2025-09" db="UniProtKB">
        <authorList>
            <consortium name="Ensembl"/>
        </authorList>
    </citation>
    <scope>IDENTIFICATION</scope>
    <source>
        <strain evidence="11">broiler</strain>
    </source>
</reference>
<feature type="compositionally biased region" description="Basic and acidic residues" evidence="9">
    <location>
        <begin position="524"/>
        <end position="542"/>
    </location>
</feature>
<evidence type="ECO:0000256" key="7">
    <source>
        <dbReference type="PIRSR" id="PIRSR606689-1"/>
    </source>
</evidence>
<dbReference type="GO" id="GO:0003924">
    <property type="term" value="F:GTPase activity"/>
    <property type="evidence" value="ECO:0007669"/>
    <property type="project" value="InterPro"/>
</dbReference>
<dbReference type="SMART" id="SM00458">
    <property type="entry name" value="RICIN"/>
    <property type="match status" value="1"/>
</dbReference>
<feature type="region of interest" description="Disordered" evidence="9">
    <location>
        <begin position="198"/>
        <end position="266"/>
    </location>
</feature>
<gene>
    <name evidence="11" type="primary">CRYBG3</name>
</gene>
<evidence type="ECO:0000256" key="6">
    <source>
        <dbReference type="ARBA" id="ARBA00023134"/>
    </source>
</evidence>
<dbReference type="InterPro" id="IPR027417">
    <property type="entry name" value="P-loop_NTPase"/>
</dbReference>
<dbReference type="SMART" id="SM00247">
    <property type="entry name" value="XTALbg"/>
    <property type="match status" value="6"/>
</dbReference>
<feature type="compositionally biased region" description="Low complexity" evidence="9">
    <location>
        <begin position="238"/>
        <end position="250"/>
    </location>
</feature>
<dbReference type="Proteomes" id="UP000000539">
    <property type="component" value="Chromosome 1"/>
</dbReference>
<feature type="compositionally biased region" description="Polar residues" evidence="9">
    <location>
        <begin position="198"/>
        <end position="209"/>
    </location>
</feature>
<dbReference type="FunFam" id="2.60.20.10:FF:000010">
    <property type="entry name" value="very large A-kinase anchor protein"/>
    <property type="match status" value="1"/>
</dbReference>
<feature type="domain" description="Beta/gamma crystallin 'Greek key'" evidence="10">
    <location>
        <begin position="2409"/>
        <end position="2450"/>
    </location>
</feature>
<dbReference type="GO" id="GO:0005525">
    <property type="term" value="F:GTP binding"/>
    <property type="evidence" value="ECO:0007669"/>
    <property type="project" value="UniProtKB-KW"/>
</dbReference>
<dbReference type="PROSITE" id="PS50231">
    <property type="entry name" value="RICIN_B_LECTIN"/>
    <property type="match status" value="1"/>
</dbReference>
<reference evidence="11" key="2">
    <citation type="submission" date="2025-08" db="UniProtKB">
        <authorList>
            <consortium name="Ensembl"/>
        </authorList>
    </citation>
    <scope>IDENTIFICATION</scope>
    <source>
        <strain evidence="11">broiler</strain>
    </source>
</reference>
<dbReference type="FunCoup" id="A0A8V0XWU7">
    <property type="interactions" value="226"/>
</dbReference>
<sequence>MGLFDKLAGWLGLKKKEVHVLCLGLDNSGKTTIINKLKPSNAQTQDIVPTIGFSIEKFKTSSLSFTVFDMSGQGRYRNLWEHYYNSENKGSEAINLKSNQKESTTLPALLKVYPNEEKNHSTEELSKSDIQEELKKANSLPSLTPGNKAADKDKQPREGFFQFLGSLFNLATKSSLVDSKPPACQDEPNRCEKDLQSTNTLTEGTQPQHPKTEEPVCSTAGIKEDSLNKDDMIMNNVGKDSSQDQQGGQKRSADVKKQIQRKPQAPAVTYATYRGSARIRQLLKSQSEMTEKGEENTENKNASVIKENGEIQTVVSPKSEHLTKENGEDENKDHEDDVIVNSSTVKMELKKSGETQHYLGSNKHEIMPNASASSTGSSSGVDLEHTPALEANKVKRTYSQDSLLSSSRNSEIPTSSTHQITSALSAVDSLFGKELGEAEAPFQMDKKATSNCEKETHCSDQSYQESTEKMQDGCLQSLRSNDTVNKEPQLSKGEYCCSHQMNNHSELTSNVQMHHSNTTFQQQADEHKGSANKDSDPRKSDAQKIVAAAEKEQNPQNFLATVLSPFKKQTCTSLSVESRGEECIATGNLTASKLAVKNDNDTVVDQVTCNEELNELGKPMHIQNEHQLNLVENSKDTATPQPGLSCLEKMKVLSEVAVESFADVSRTRECDNVKSNLDELTATLSVSFESSFETGDCYSASLHPDCKSVSKTIVKRGVGSKDKRDAVSTPDLEYEKSKSFETVDMSLSENSIPTHGTVSHKTVQDIPKKTLVTLAEDNTSKSSPFPLDSTERTDDPTPAASKISEAGMNEMALTPFESKNCISELSPHISKSQEKNLEVSYSALRCEGKPLTDHFSTICEKDIDVDIISASPPSCESRHINISSKVESNNKHGISSTVLYSSSDNQGKVPSLATNSENGQVARWSAASKQDSCVFLTADSNRIIPEDRMTETPRCSEDLRASCPPISLEPEFTPAELHHFTSEVDVQDFCSARPPSPTQESKEGSNLSISALETSGTAQENCSSSGHRVGVEAEELSSAQQAGDSVLAEAMPSPVCPWKRASNSECTEVCKNAVQQVNLCNETAGMSEALSEKGEQTAAAATESNDLYFEKIWKSTNGVGQDCTDLQDTSLLFKKAEEIVDSVLHLAIEEIIAKQAVGVCQVCGRKDSLVNKDILNDQKTLQLEAEEIQSAVHSLKHFNESSRGGSFSFTGNEMCGTNNQDETIPSYIPAKTDLHSVLALKAREIIDEVINSAKQKLTSNQWQGRESEKHSEKIERKPMAENPEILNLDGNLSSETQELIREPAGKAETQNISINCEKAVCSGPPLLPNSMDNSIDWLQRDEDVPNNAIACQTNGFLSTGSSVRPESTPMILAKEECDKKVCEHLAAAETCGKAGLSATSRKSDVSLHLINRDAAVTEEISLPLQLNDSCSNTDTPELMLLPSVNVNLSSFMPDEESISTLSEYKVKRSPRGSAESSAEGNLDEHSGREAAETLSQVIAALEDSKVGESKEEVAKRTSETALVNIELNTQFIDSELPVTEEHSEGKNYFNSVYAQNKENLKEVEMKDSDLQRYNHLEENGLDCTNDMKESADLLGFSPLIEQRENSSFTIVYEGALQTENKSVSTGDDSSSDLPLDSVGFLMCERPKNKNDPTCFYGKNNNLNKATEGNSSESFLCVEAKRYRVYPLSLSPIYEDDSSHEDLLSADMSPEGHPNGVSKDNFDHTSVLSLLQSVSERLQLTTQFSKEENEEGMEDEDEEESSYEGKVLDVERGEEECLSSHWTRNLTAAALSNDQNIYPLPEQSPFLSKEQLGSKEQTGQFQDETSLGQTYCNTVLQKADTTLKYPPTSAYYQYLRSANNYSSEKGTRFGNILQDILQPKIRWSQDHVMPKLGELPVNLVDRASLTYNPRPGKIIIYDIHGDKSKQEIHSDVLDATSWIFPIGALLRIIRGCWIFYEKPKFHGQKYVLEEGETVLDHLWDLPGVKHHRRSLTVGSIKHVTKDCSVPEIEFSVGANTEGLPICIQSAVANLEELDVEKNPYIHVKSGIWLAYSDLNYKGEMKILEECSELSEIPSADVRSVRPLKMGGLKVQMPMNVKIIIYEKTHFGGWSKEFSENISSVLALFGNEEDFQEIGSIRVIGGVWVAYDKERYKGRQYLLEEGDYEDMHTWGGTGSVLLSFRFLQADFIESSVALFQSDDEDGKALDIVNEEIPDLEQTGFGPETKSILVKSGVWVAYQQKHFCGEQYVLEKGKYKCFFDWGGSSKIIMSIRPIKLEPLGTNEPPHLLKAFSNTHFQGACIDFTAEVSDFTSFIPCSFKVLRGCWLLYYQGETDDDHCVLEEGLYIDLPSCGCPTAAIKSLKPIEYVFAEPSLSLFALESCKGRELHFSEPVNSVLNEDLHFYAQSVWVRSGLWIAYEGCNFLGKQILLEPGEISNWNEYSGWKVIGSLRPVKQPAVYLRIRNRAQGKYLTVAGSLADVRATSVCVSPYSGRDTQIWHYCRGLFKSKVNDACLDVIGGRDVPGAKVALWAEHGKERQKWRLNEDGTISSYLSDQLVLDIKGGNYYDKNHIVMNEPEEDKRSQKWDIEIL</sequence>
<evidence type="ECO:0000256" key="1">
    <source>
        <dbReference type="ARBA" id="ARBA00009646"/>
    </source>
</evidence>
<comment type="similarity">
    <text evidence="1">Belongs to the beta/gamma-crystallin family.</text>
</comment>
<organism evidence="11 12">
    <name type="scientific">Gallus gallus</name>
    <name type="common">Chicken</name>
    <dbReference type="NCBI Taxonomy" id="9031"/>
    <lineage>
        <taxon>Eukaryota</taxon>
        <taxon>Metazoa</taxon>
        <taxon>Chordata</taxon>
        <taxon>Craniata</taxon>
        <taxon>Vertebrata</taxon>
        <taxon>Euteleostomi</taxon>
        <taxon>Archelosauria</taxon>
        <taxon>Archosauria</taxon>
        <taxon>Dinosauria</taxon>
        <taxon>Saurischia</taxon>
        <taxon>Theropoda</taxon>
        <taxon>Coelurosauria</taxon>
        <taxon>Aves</taxon>
        <taxon>Neognathae</taxon>
        <taxon>Galloanserae</taxon>
        <taxon>Galliformes</taxon>
        <taxon>Phasianidae</taxon>
        <taxon>Phasianinae</taxon>
        <taxon>Gallus</taxon>
    </lineage>
</organism>
<dbReference type="CDD" id="cd23463">
    <property type="entry name" value="beta-trefoil_Ricin_vlAKAP"/>
    <property type="match status" value="1"/>
</dbReference>
<dbReference type="InterPro" id="IPR011024">
    <property type="entry name" value="G_crystallin-like"/>
</dbReference>
<dbReference type="PROSITE" id="PS50915">
    <property type="entry name" value="CRYSTALLIN_BETA_GAMMA"/>
    <property type="match status" value="5"/>
</dbReference>
<feature type="domain" description="Beta/gamma crystallin 'Greek key'" evidence="10">
    <location>
        <begin position="2140"/>
        <end position="2182"/>
    </location>
</feature>
<keyword evidence="4" id="KW-0677">Repeat</keyword>